<proteinExistence type="predicted"/>
<dbReference type="Proteomes" id="UP000199620">
    <property type="component" value="Chromosome I"/>
</dbReference>
<evidence type="ECO:0000313" key="5">
    <source>
        <dbReference type="Proteomes" id="UP000325296"/>
    </source>
</evidence>
<dbReference type="PROSITE" id="PS50943">
    <property type="entry name" value="HTH_CROC1"/>
    <property type="match status" value="1"/>
</dbReference>
<evidence type="ECO:0000313" key="3">
    <source>
        <dbReference type="EMBL" id="SDV13136.1"/>
    </source>
</evidence>
<dbReference type="Proteomes" id="UP000325296">
    <property type="component" value="Unassembled WGS sequence"/>
</dbReference>
<feature type="domain" description="HTH cro/C1-type" evidence="1">
    <location>
        <begin position="23"/>
        <end position="77"/>
    </location>
</feature>
<dbReference type="Pfam" id="PF13560">
    <property type="entry name" value="HTH_31"/>
    <property type="match status" value="1"/>
</dbReference>
<dbReference type="InterPro" id="IPR010982">
    <property type="entry name" value="Lambda_DNA-bd_dom_sf"/>
</dbReference>
<dbReference type="Gene3D" id="1.10.260.40">
    <property type="entry name" value="lambda repressor-like DNA-binding domains"/>
    <property type="match status" value="1"/>
</dbReference>
<evidence type="ECO:0000259" key="1">
    <source>
        <dbReference type="PROSITE" id="PS50943"/>
    </source>
</evidence>
<sequence>MANKTAPLLPMTQQLLVDLGERLRLARLRRKLTAKQVAERAGMSQMTLRALERGAAGVTIGAYLSVLQVLGLEQDIALIAESDKLGRHLQDSQLLNKTRRTPKSSFGIVAAPDAPPYLQPHEPVTAASKLSGLIVNPVNKSSKP</sequence>
<dbReference type="AlphaFoldDB" id="A0A5B2UJU2"/>
<dbReference type="SMART" id="SM00530">
    <property type="entry name" value="HTH_XRE"/>
    <property type="match status" value="1"/>
</dbReference>
<dbReference type="RefSeq" id="WP_083204913.1">
    <property type="nucleotide sequence ID" value="NZ_BMNU01000020.1"/>
</dbReference>
<protein>
    <submittedName>
        <fullName evidence="2">Helix-turn-helix domain-containing protein</fullName>
    </submittedName>
    <submittedName>
        <fullName evidence="3">Transcriptional regulator, contains XRE-family HTH domain</fullName>
    </submittedName>
</protein>
<evidence type="ECO:0000313" key="4">
    <source>
        <dbReference type="Proteomes" id="UP000199620"/>
    </source>
</evidence>
<organism evidence="2 5">
    <name type="scientific">Pseudomonas brenneri</name>
    <dbReference type="NCBI Taxonomy" id="129817"/>
    <lineage>
        <taxon>Bacteria</taxon>
        <taxon>Pseudomonadati</taxon>
        <taxon>Pseudomonadota</taxon>
        <taxon>Gammaproteobacteria</taxon>
        <taxon>Pseudomonadales</taxon>
        <taxon>Pseudomonadaceae</taxon>
        <taxon>Pseudomonas</taxon>
    </lineage>
</organism>
<dbReference type="GO" id="GO:0003677">
    <property type="term" value="F:DNA binding"/>
    <property type="evidence" value="ECO:0007669"/>
    <property type="project" value="InterPro"/>
</dbReference>
<dbReference type="SUPFAM" id="SSF47413">
    <property type="entry name" value="lambda repressor-like DNA-binding domains"/>
    <property type="match status" value="1"/>
</dbReference>
<dbReference type="EMBL" id="LT629800">
    <property type="protein sequence ID" value="SDV13136.1"/>
    <property type="molecule type" value="Genomic_DNA"/>
</dbReference>
<dbReference type="CDD" id="cd00093">
    <property type="entry name" value="HTH_XRE"/>
    <property type="match status" value="1"/>
</dbReference>
<reference evidence="2 5" key="2">
    <citation type="submission" date="2019-09" db="EMBL/GenBank/DDBJ databases">
        <title>Draft genome sequence of Pseudomonas brenneri CCUG 51514(T).</title>
        <authorList>
            <person name="Tunovic T."/>
            <person name="Pineiro-Iglesias B."/>
            <person name="Unosson C."/>
            <person name="Inganas E."/>
            <person name="Ohlen M."/>
            <person name="Cardew S."/>
            <person name="Jensie-Markopoulos S."/>
            <person name="Salva-Serra F."/>
            <person name="Jaen-Luchoro D."/>
            <person name="Svensson-Stadler L."/>
            <person name="Chun J."/>
            <person name="Moore E."/>
        </authorList>
    </citation>
    <scope>NUCLEOTIDE SEQUENCE [LARGE SCALE GENOMIC DNA]</scope>
    <source>
        <strain evidence="2 5">CCUG 51514</strain>
    </source>
</reference>
<dbReference type="EMBL" id="VUOL01000025">
    <property type="protein sequence ID" value="KAA2226329.1"/>
    <property type="molecule type" value="Genomic_DNA"/>
</dbReference>
<name>A0A5B2UJU2_9PSED</name>
<dbReference type="InterPro" id="IPR001387">
    <property type="entry name" value="Cro/C1-type_HTH"/>
</dbReference>
<evidence type="ECO:0000313" key="2">
    <source>
        <dbReference type="EMBL" id="KAA2226329.1"/>
    </source>
</evidence>
<keyword evidence="4" id="KW-1185">Reference proteome</keyword>
<accession>A0A5B2UJU2</accession>
<reference evidence="3 4" key="1">
    <citation type="submission" date="2016-10" db="EMBL/GenBank/DDBJ databases">
        <authorList>
            <person name="Varghese N."/>
            <person name="Submissions S."/>
        </authorList>
    </citation>
    <scope>NUCLEOTIDE SEQUENCE [LARGE SCALE GENOMIC DNA]</scope>
    <source>
        <strain evidence="3 4">BS2771</strain>
    </source>
</reference>
<gene>
    <name evidence="2" type="ORF">F1720_26850</name>
    <name evidence="3" type="ORF">SAMN04490181_5630</name>
</gene>
<dbReference type="OrthoDB" id="5422231at2"/>